<gene>
    <name evidence="5" type="primary">TYMP</name>
</gene>
<dbReference type="GO" id="GO:0004645">
    <property type="term" value="F:1,4-alpha-oligoglucan phosphorylase activity"/>
    <property type="evidence" value="ECO:0007669"/>
    <property type="project" value="InterPro"/>
</dbReference>
<dbReference type="GeneTree" id="ENSGT00390000009250"/>
<dbReference type="FunFam" id="1.20.970.10:FF:000011">
    <property type="entry name" value="Thymidine phosphorylase"/>
    <property type="match status" value="1"/>
</dbReference>
<dbReference type="Gene3D" id="1.20.970.10">
    <property type="entry name" value="Transferase, Pyrimidine Nucleoside Phosphorylase, Chain C"/>
    <property type="match status" value="1"/>
</dbReference>
<dbReference type="InterPro" id="IPR035902">
    <property type="entry name" value="Nuc_phospho_transferase"/>
</dbReference>
<evidence type="ECO:0000256" key="2">
    <source>
        <dbReference type="ARBA" id="ARBA00022679"/>
    </source>
</evidence>
<accession>A0A8C3P9B6</accession>
<dbReference type="InterPro" id="IPR000053">
    <property type="entry name" value="Thymidine/pyrmidine_PPase"/>
</dbReference>
<proteinExistence type="predicted"/>
<dbReference type="SUPFAM" id="SSF47648">
    <property type="entry name" value="Nucleoside phosphorylase/phosphoribosyltransferase N-terminal domain"/>
    <property type="match status" value="1"/>
</dbReference>
<dbReference type="Gene3D" id="3.40.1030.10">
    <property type="entry name" value="Nucleoside phosphorylase/phosphoribosyltransferase catalytic domain"/>
    <property type="match status" value="1"/>
</dbReference>
<feature type="region of interest" description="Disordered" evidence="3">
    <location>
        <begin position="175"/>
        <end position="196"/>
    </location>
</feature>
<name>A0A8C3P9B6_CHRPI</name>
<evidence type="ECO:0000256" key="1">
    <source>
        <dbReference type="ARBA" id="ARBA00022676"/>
    </source>
</evidence>
<evidence type="ECO:0000313" key="5">
    <source>
        <dbReference type="Ensembl" id="ENSCPBP00000025515.1"/>
    </source>
</evidence>
<keyword evidence="1" id="KW-0328">Glycosyltransferase</keyword>
<feature type="compositionally biased region" description="Basic and acidic residues" evidence="3">
    <location>
        <begin position="185"/>
        <end position="196"/>
    </location>
</feature>
<dbReference type="AlphaFoldDB" id="A0A8C3P9B6"/>
<evidence type="ECO:0000259" key="4">
    <source>
        <dbReference type="Pfam" id="PF02885"/>
    </source>
</evidence>
<dbReference type="GO" id="GO:0005829">
    <property type="term" value="C:cytosol"/>
    <property type="evidence" value="ECO:0007669"/>
    <property type="project" value="TreeGrafter"/>
</dbReference>
<keyword evidence="2" id="KW-0808">Transferase</keyword>
<sequence>GAALLSPHKQRQTKTAPWLAGILWEGSQETGLDEWGFPGTLPPQTVPTAHFPALIRKKRDGEKLRDEEIRHFVRAVTRGGLQEGQMGAMLMAIRLRGMDPDETLTLTREMAVSGRVLEWPDSWQRLLVDKHSTGGVGDKVSLPLAPALAGLGRCQGRETRGPAWYCAAPNPVPPASGTMGGGTEQAHRGSAHERGI</sequence>
<reference evidence="5" key="1">
    <citation type="submission" date="2025-08" db="UniProtKB">
        <authorList>
            <consortium name="Ensembl"/>
        </authorList>
    </citation>
    <scope>IDENTIFICATION</scope>
</reference>
<feature type="domain" description="Glycosyl transferase family 3 N-terminal" evidence="4">
    <location>
        <begin position="53"/>
        <end position="113"/>
    </location>
</feature>
<dbReference type="Proteomes" id="UP000694380">
    <property type="component" value="Unplaced"/>
</dbReference>
<dbReference type="Pfam" id="PF02885">
    <property type="entry name" value="Glycos_trans_3N"/>
    <property type="match status" value="1"/>
</dbReference>
<dbReference type="Ensembl" id="ENSCPBT00000030047.1">
    <property type="protein sequence ID" value="ENSCPBP00000025515.1"/>
    <property type="gene ID" value="ENSCPBG00000018135.1"/>
</dbReference>
<dbReference type="PANTHER" id="PTHR10515:SF0">
    <property type="entry name" value="THYMIDINE PHOSPHORYLASE"/>
    <property type="match status" value="1"/>
</dbReference>
<dbReference type="InterPro" id="IPR017459">
    <property type="entry name" value="Glycosyl_Trfase_fam3_N_dom"/>
</dbReference>
<organism evidence="5 6">
    <name type="scientific">Chrysemys picta bellii</name>
    <name type="common">Western painted turtle</name>
    <name type="synonym">Emys bellii</name>
    <dbReference type="NCBI Taxonomy" id="8478"/>
    <lineage>
        <taxon>Eukaryota</taxon>
        <taxon>Metazoa</taxon>
        <taxon>Chordata</taxon>
        <taxon>Craniata</taxon>
        <taxon>Vertebrata</taxon>
        <taxon>Euteleostomi</taxon>
        <taxon>Archelosauria</taxon>
        <taxon>Testudinata</taxon>
        <taxon>Testudines</taxon>
        <taxon>Cryptodira</taxon>
        <taxon>Durocryptodira</taxon>
        <taxon>Testudinoidea</taxon>
        <taxon>Emydidae</taxon>
        <taxon>Chrysemys</taxon>
    </lineage>
</organism>
<evidence type="ECO:0000256" key="3">
    <source>
        <dbReference type="SAM" id="MobiDB-lite"/>
    </source>
</evidence>
<dbReference type="SUPFAM" id="SSF52418">
    <property type="entry name" value="Nucleoside phosphorylase/phosphoribosyltransferase catalytic domain"/>
    <property type="match status" value="1"/>
</dbReference>
<dbReference type="InterPro" id="IPR036320">
    <property type="entry name" value="Glycosyl_Trfase_fam3_N_dom_sf"/>
</dbReference>
<dbReference type="GO" id="GO:0006206">
    <property type="term" value="P:pyrimidine nucleobase metabolic process"/>
    <property type="evidence" value="ECO:0007669"/>
    <property type="project" value="InterPro"/>
</dbReference>
<protein>
    <submittedName>
        <fullName evidence="5">Thymidine phosphorylase</fullName>
    </submittedName>
</protein>
<dbReference type="PANTHER" id="PTHR10515">
    <property type="entry name" value="THYMIDINE PHOSPHORYLASE"/>
    <property type="match status" value="1"/>
</dbReference>
<reference evidence="5" key="2">
    <citation type="submission" date="2025-09" db="UniProtKB">
        <authorList>
            <consortium name="Ensembl"/>
        </authorList>
    </citation>
    <scope>IDENTIFICATION</scope>
</reference>
<keyword evidence="6" id="KW-1185">Reference proteome</keyword>
<evidence type="ECO:0000313" key="6">
    <source>
        <dbReference type="Proteomes" id="UP000694380"/>
    </source>
</evidence>